<gene>
    <name evidence="8" type="ORF">RRF57_013275</name>
</gene>
<evidence type="ECO:0000256" key="2">
    <source>
        <dbReference type="ARBA" id="ARBA00023002"/>
    </source>
</evidence>
<dbReference type="SUPFAM" id="SSF53720">
    <property type="entry name" value="ALDH-like"/>
    <property type="match status" value="1"/>
</dbReference>
<evidence type="ECO:0000259" key="7">
    <source>
        <dbReference type="Pfam" id="PF00171"/>
    </source>
</evidence>
<dbReference type="InterPro" id="IPR016161">
    <property type="entry name" value="Ald_DH/histidinol_DH"/>
</dbReference>
<protein>
    <recommendedName>
        <fullName evidence="3">aldehyde dehydrogenase (NAD(+))</fullName>
        <ecNumber evidence="3">1.2.1.3</ecNumber>
    </recommendedName>
</protein>
<dbReference type="Gene3D" id="3.40.309.10">
    <property type="entry name" value="Aldehyde Dehydrogenase, Chain A, domain 2"/>
    <property type="match status" value="1"/>
</dbReference>
<dbReference type="AlphaFoldDB" id="A0AAN7URF6"/>
<organism evidence="8 9">
    <name type="scientific">Xylaria bambusicola</name>
    <dbReference type="NCBI Taxonomy" id="326684"/>
    <lineage>
        <taxon>Eukaryota</taxon>
        <taxon>Fungi</taxon>
        <taxon>Dikarya</taxon>
        <taxon>Ascomycota</taxon>
        <taxon>Pezizomycotina</taxon>
        <taxon>Sordariomycetes</taxon>
        <taxon>Xylariomycetidae</taxon>
        <taxon>Xylariales</taxon>
        <taxon>Xylariaceae</taxon>
        <taxon>Xylaria</taxon>
    </lineage>
</organism>
<evidence type="ECO:0000256" key="4">
    <source>
        <dbReference type="ARBA" id="ARBA00049194"/>
    </source>
</evidence>
<evidence type="ECO:0000256" key="5">
    <source>
        <dbReference type="PROSITE-ProRule" id="PRU10007"/>
    </source>
</evidence>
<dbReference type="InterPro" id="IPR016163">
    <property type="entry name" value="Ald_DH_C"/>
</dbReference>
<evidence type="ECO:0000256" key="6">
    <source>
        <dbReference type="RuleBase" id="RU003345"/>
    </source>
</evidence>
<reference evidence="8 9" key="1">
    <citation type="submission" date="2023-10" db="EMBL/GenBank/DDBJ databases">
        <title>Draft genome sequence of Xylaria bambusicola isolate GMP-LS, the root and basal stem rot pathogen of sugarcane in Indonesia.</title>
        <authorList>
            <person name="Selvaraj P."/>
            <person name="Muralishankar V."/>
            <person name="Muruganantham S."/>
            <person name="Sp S."/>
            <person name="Haryani S."/>
            <person name="Lau K.J.X."/>
            <person name="Naqvi N.I."/>
        </authorList>
    </citation>
    <scope>NUCLEOTIDE SEQUENCE [LARGE SCALE GENOMIC DNA]</scope>
    <source>
        <strain evidence="8">GMP-LS</strain>
    </source>
</reference>
<feature type="domain" description="Aldehyde dehydrogenase" evidence="7">
    <location>
        <begin position="53"/>
        <end position="512"/>
    </location>
</feature>
<evidence type="ECO:0000256" key="1">
    <source>
        <dbReference type="ARBA" id="ARBA00009986"/>
    </source>
</evidence>
<dbReference type="InterPro" id="IPR044086">
    <property type="entry name" value="LUC3-like"/>
</dbReference>
<dbReference type="PROSITE" id="PS00687">
    <property type="entry name" value="ALDEHYDE_DEHYDR_GLU"/>
    <property type="match status" value="1"/>
</dbReference>
<comment type="similarity">
    <text evidence="1 6">Belongs to the aldehyde dehydrogenase family.</text>
</comment>
<dbReference type="InterPro" id="IPR015590">
    <property type="entry name" value="Aldehyde_DH_dom"/>
</dbReference>
<dbReference type="EMBL" id="JAWHQM010000138">
    <property type="protein sequence ID" value="KAK5637560.1"/>
    <property type="molecule type" value="Genomic_DNA"/>
</dbReference>
<dbReference type="CDD" id="cd07106">
    <property type="entry name" value="ALDH_AldA-AAD23400"/>
    <property type="match status" value="1"/>
</dbReference>
<name>A0AAN7URF6_9PEZI</name>
<dbReference type="GO" id="GO:0004029">
    <property type="term" value="F:aldehyde dehydrogenase (NAD+) activity"/>
    <property type="evidence" value="ECO:0007669"/>
    <property type="project" value="UniProtKB-EC"/>
</dbReference>
<accession>A0AAN7URF6</accession>
<evidence type="ECO:0000313" key="9">
    <source>
        <dbReference type="Proteomes" id="UP001305414"/>
    </source>
</evidence>
<proteinExistence type="inferred from homology"/>
<dbReference type="InterPro" id="IPR029510">
    <property type="entry name" value="Ald_DH_CS_GLU"/>
</dbReference>
<dbReference type="PANTHER" id="PTHR11699">
    <property type="entry name" value="ALDEHYDE DEHYDROGENASE-RELATED"/>
    <property type="match status" value="1"/>
</dbReference>
<keyword evidence="2 6" id="KW-0560">Oxidoreductase</keyword>
<comment type="caution">
    <text evidence="8">The sequence shown here is derived from an EMBL/GenBank/DDBJ whole genome shotgun (WGS) entry which is preliminary data.</text>
</comment>
<dbReference type="Proteomes" id="UP001305414">
    <property type="component" value="Unassembled WGS sequence"/>
</dbReference>
<evidence type="ECO:0000256" key="3">
    <source>
        <dbReference type="ARBA" id="ARBA00024226"/>
    </source>
</evidence>
<dbReference type="Gene3D" id="3.40.605.10">
    <property type="entry name" value="Aldehyde Dehydrogenase, Chain A, domain 1"/>
    <property type="match status" value="1"/>
</dbReference>
<sequence>MGHERRSFTLTSNTCFLSSQSTNAMAQKLDFTTFRNVIDGNLCGGSTGQAQGTMDPALLERNPEAPISTYNDVDKAVKAAQAASKKWAAVPWAERQVALGNYADAFEANRDDLAKMLVREQGKSLSEAQFEVQMGLNMLRGFSDMTLPEEILEDSAERKVVTRYIPIGVVVGIEYSRGWQFFDNSYALVPWNYPVMLAAGKLGAAIVAGNAFILKPSPFAPYSNLKMAELGIPIFPPGVFQALNGQDDLGPWLTEHPGVGLVSFSGSGGVGKKIMESCSRTLKRVILELGGNDPAVVCSDIDPGAVAPKLCFFAFANSGQICAQPKRIYVHADVYDDVLSAMVTYARNISLDQGEGLGAIGPVSTEPQYERVKALLRGIEESKLRVAVGSTKPLTDRKGFFLSPTIVEDPPDDASIVVEEPFGPVLPILKWSDESDVIRRANDSQYGLGASVWSKDINQAERIARQLEAGTVWINTHMEIGPAWPFGGHKMSGIGCEWGLEGLKGYCNLQTIHSRLAG</sequence>
<dbReference type="InterPro" id="IPR016162">
    <property type="entry name" value="Ald_DH_N"/>
</dbReference>
<keyword evidence="9" id="KW-1185">Reference proteome</keyword>
<feature type="active site" evidence="5">
    <location>
        <position position="288"/>
    </location>
</feature>
<comment type="catalytic activity">
    <reaction evidence="4">
        <text>an aldehyde + NAD(+) + H2O = a carboxylate + NADH + 2 H(+)</text>
        <dbReference type="Rhea" id="RHEA:16185"/>
        <dbReference type="ChEBI" id="CHEBI:15377"/>
        <dbReference type="ChEBI" id="CHEBI:15378"/>
        <dbReference type="ChEBI" id="CHEBI:17478"/>
        <dbReference type="ChEBI" id="CHEBI:29067"/>
        <dbReference type="ChEBI" id="CHEBI:57540"/>
        <dbReference type="ChEBI" id="CHEBI:57945"/>
        <dbReference type="EC" id="1.2.1.3"/>
    </reaction>
</comment>
<evidence type="ECO:0000313" key="8">
    <source>
        <dbReference type="EMBL" id="KAK5637560.1"/>
    </source>
</evidence>
<dbReference type="Pfam" id="PF00171">
    <property type="entry name" value="Aldedh"/>
    <property type="match status" value="1"/>
</dbReference>
<dbReference type="EC" id="1.2.1.3" evidence="3"/>